<evidence type="ECO:0000313" key="14">
    <source>
        <dbReference type="EMBL" id="KAG9464381.1"/>
    </source>
</evidence>
<keyword evidence="6 13" id="KW-1133">Transmembrane helix</keyword>
<evidence type="ECO:0000256" key="1">
    <source>
        <dbReference type="ARBA" id="ARBA00004141"/>
    </source>
</evidence>
<feature type="transmembrane region" description="Helical" evidence="13">
    <location>
        <begin position="220"/>
        <end position="244"/>
    </location>
</feature>
<evidence type="ECO:0000256" key="11">
    <source>
        <dbReference type="RuleBase" id="RU004423"/>
    </source>
</evidence>
<feature type="transmembrane region" description="Helical" evidence="13">
    <location>
        <begin position="47"/>
        <end position="65"/>
    </location>
</feature>
<keyword evidence="5 12" id="KW-0812">Transmembrane</keyword>
<name>A0A8J6ECE9_ELECQ</name>
<gene>
    <name evidence="14" type="ORF">GDO78_020032</name>
</gene>
<evidence type="ECO:0000256" key="5">
    <source>
        <dbReference type="ARBA" id="ARBA00022692"/>
    </source>
</evidence>
<dbReference type="EMBL" id="WNTK01004536">
    <property type="protein sequence ID" value="KAG9464381.1"/>
    <property type="molecule type" value="Genomic_DNA"/>
</dbReference>
<keyword evidence="9 12" id="KW-0675">Receptor</keyword>
<comment type="caution">
    <text evidence="14">The sequence shown here is derived from an EMBL/GenBank/DDBJ whole genome shotgun (WGS) entry which is preliminary data.</text>
</comment>
<evidence type="ECO:0000256" key="4">
    <source>
        <dbReference type="ARBA" id="ARBA00022606"/>
    </source>
</evidence>
<feature type="transmembrane region" description="Helical" evidence="13">
    <location>
        <begin position="130"/>
        <end position="149"/>
    </location>
</feature>
<keyword evidence="3 12" id="KW-0919">Taste</keyword>
<keyword evidence="8 12" id="KW-0472">Membrane</keyword>
<evidence type="ECO:0000256" key="7">
    <source>
        <dbReference type="ARBA" id="ARBA00023040"/>
    </source>
</evidence>
<feature type="transmembrane region" description="Helical" evidence="13">
    <location>
        <begin position="175"/>
        <end position="199"/>
    </location>
</feature>
<evidence type="ECO:0000256" key="10">
    <source>
        <dbReference type="ARBA" id="ARBA00023224"/>
    </source>
</evidence>
<dbReference type="OrthoDB" id="9896661at2759"/>
<comment type="subcellular location">
    <subcellularLocation>
        <location evidence="1 12">Membrane</location>
        <topology evidence="1 12">Multi-pass membrane protein</topology>
    </subcellularLocation>
</comment>
<dbReference type="Pfam" id="PF05296">
    <property type="entry name" value="TAS2R"/>
    <property type="match status" value="1"/>
</dbReference>
<evidence type="ECO:0000256" key="13">
    <source>
        <dbReference type="SAM" id="Phobius"/>
    </source>
</evidence>
<evidence type="ECO:0000256" key="3">
    <source>
        <dbReference type="ARBA" id="ARBA00022480"/>
    </source>
</evidence>
<evidence type="ECO:0000256" key="9">
    <source>
        <dbReference type="ARBA" id="ARBA00023170"/>
    </source>
</evidence>
<organism evidence="14 15">
    <name type="scientific">Eleutherodactylus coqui</name>
    <name type="common">Puerto Rican coqui</name>
    <dbReference type="NCBI Taxonomy" id="57060"/>
    <lineage>
        <taxon>Eukaryota</taxon>
        <taxon>Metazoa</taxon>
        <taxon>Chordata</taxon>
        <taxon>Craniata</taxon>
        <taxon>Vertebrata</taxon>
        <taxon>Euteleostomi</taxon>
        <taxon>Amphibia</taxon>
        <taxon>Batrachia</taxon>
        <taxon>Anura</taxon>
        <taxon>Neobatrachia</taxon>
        <taxon>Hyloidea</taxon>
        <taxon>Eleutherodactylidae</taxon>
        <taxon>Eleutherodactylinae</taxon>
        <taxon>Eleutherodactylus</taxon>
        <taxon>Eleutherodactylus</taxon>
    </lineage>
</organism>
<keyword evidence="7 12" id="KW-0297">G-protein coupled receptor</keyword>
<proteinExistence type="inferred from homology"/>
<evidence type="ECO:0000256" key="2">
    <source>
        <dbReference type="ARBA" id="ARBA00007376"/>
    </source>
</evidence>
<comment type="similarity">
    <text evidence="2 11">Belongs to the G-protein coupled receptor T2R family.</text>
</comment>
<feature type="transmembrane region" description="Helical" evidence="13">
    <location>
        <begin position="256"/>
        <end position="275"/>
    </location>
</feature>
<keyword evidence="4 12" id="KW-0716">Sensory transduction</keyword>
<sequence>MTSTWDNILHVTDVISLLIFFPGCMFILIVNILDWRKNKRLEITDQIISGLGIFVLFHRIYQISFRCFTLTYGLNVTNSFVKLSFNFTYLSLISCVSLFSAWLAIHFCLKIVNINQNLYIYIQHTFPQMFPWILLLSVLASLLISGPAAQDLQRELLNSTNVSYSPLKTFISLKLYFVFTSLCFLIFVISLLLAVVSLYRHIYRMQHNAINFRAETAEAHVTAVKTLISLLVLNILYFVLVVFAVHDYGQLLKEEIHFFTFTICHAVFLLTLICGNRKLLNKLHGIWLGCSSRLLSSTYSD</sequence>
<evidence type="ECO:0000256" key="6">
    <source>
        <dbReference type="ARBA" id="ARBA00022989"/>
    </source>
</evidence>
<evidence type="ECO:0000313" key="15">
    <source>
        <dbReference type="Proteomes" id="UP000770717"/>
    </source>
</evidence>
<dbReference type="InterPro" id="IPR007960">
    <property type="entry name" value="TAS2R"/>
</dbReference>
<dbReference type="Proteomes" id="UP000770717">
    <property type="component" value="Unassembled WGS sequence"/>
</dbReference>
<protein>
    <recommendedName>
        <fullName evidence="12">Taste receptor type 2</fullName>
    </recommendedName>
</protein>
<feature type="transmembrane region" description="Helical" evidence="13">
    <location>
        <begin position="85"/>
        <end position="109"/>
    </location>
</feature>
<dbReference type="GO" id="GO:0016020">
    <property type="term" value="C:membrane"/>
    <property type="evidence" value="ECO:0007669"/>
    <property type="project" value="UniProtKB-SubCell"/>
</dbReference>
<dbReference type="PANTHER" id="PTHR11394:SF159">
    <property type="entry name" value="TASTE RECEPTOR TYPE 2"/>
    <property type="match status" value="1"/>
</dbReference>
<evidence type="ECO:0000256" key="8">
    <source>
        <dbReference type="ARBA" id="ARBA00023136"/>
    </source>
</evidence>
<reference evidence="14" key="1">
    <citation type="thesis" date="2020" institute="ProQuest LLC" country="789 East Eisenhower Parkway, Ann Arbor, MI, USA">
        <title>Comparative Genomics and Chromosome Evolution.</title>
        <authorList>
            <person name="Mudd A.B."/>
        </authorList>
    </citation>
    <scope>NUCLEOTIDE SEQUENCE</scope>
    <source>
        <strain evidence="14">HN-11 Male</strain>
        <tissue evidence="14">Kidney and liver</tissue>
    </source>
</reference>
<accession>A0A8J6ECE9</accession>
<evidence type="ECO:0000256" key="12">
    <source>
        <dbReference type="RuleBase" id="RU004424"/>
    </source>
</evidence>
<dbReference type="AlphaFoldDB" id="A0A8J6ECE9"/>
<keyword evidence="15" id="KW-1185">Reference proteome</keyword>
<keyword evidence="10 12" id="KW-0807">Transducer</keyword>
<dbReference type="GO" id="GO:0004930">
    <property type="term" value="F:G protein-coupled receptor activity"/>
    <property type="evidence" value="ECO:0007669"/>
    <property type="project" value="UniProtKB-KW"/>
</dbReference>
<dbReference type="GO" id="GO:0033038">
    <property type="term" value="F:bitter taste receptor activity"/>
    <property type="evidence" value="ECO:0007669"/>
    <property type="project" value="InterPro"/>
</dbReference>
<dbReference type="PANTHER" id="PTHR11394">
    <property type="entry name" value="TASTE RECEPTOR TYPE 2"/>
    <property type="match status" value="1"/>
</dbReference>
<feature type="transmembrane region" description="Helical" evidence="13">
    <location>
        <begin position="14"/>
        <end position="35"/>
    </location>
</feature>